<dbReference type="GO" id="GO:0015075">
    <property type="term" value="F:monoatomic ion transmembrane transporter activity"/>
    <property type="evidence" value="ECO:0007669"/>
    <property type="project" value="InterPro"/>
</dbReference>
<feature type="transmembrane region" description="Helical" evidence="6">
    <location>
        <begin position="59"/>
        <end position="78"/>
    </location>
</feature>
<name>A0A0S2K9L8_9GAMM</name>
<evidence type="ECO:0000256" key="6">
    <source>
        <dbReference type="SAM" id="Phobius"/>
    </source>
</evidence>
<evidence type="ECO:0000313" key="8">
    <source>
        <dbReference type="Proteomes" id="UP000065641"/>
    </source>
</evidence>
<feature type="transmembrane region" description="Helical" evidence="6">
    <location>
        <begin position="33"/>
        <end position="50"/>
    </location>
</feature>
<gene>
    <name evidence="7" type="ORF">PS2015_346</name>
</gene>
<evidence type="ECO:0000256" key="4">
    <source>
        <dbReference type="ARBA" id="ARBA00022989"/>
    </source>
</evidence>
<keyword evidence="2" id="KW-1003">Cell membrane</keyword>
<comment type="subcellular location">
    <subcellularLocation>
        <location evidence="1">Cell membrane</location>
        <topology evidence="1">Multi-pass membrane protein</topology>
    </subcellularLocation>
</comment>
<evidence type="ECO:0008006" key="9">
    <source>
        <dbReference type="Google" id="ProtNLM"/>
    </source>
</evidence>
<dbReference type="STRING" id="1249552.PS2015_346"/>
<dbReference type="InterPro" id="IPR007208">
    <property type="entry name" value="MrpF/PhaF-like"/>
</dbReference>
<evidence type="ECO:0000313" key="7">
    <source>
        <dbReference type="EMBL" id="ALO45036.1"/>
    </source>
</evidence>
<evidence type="ECO:0000256" key="3">
    <source>
        <dbReference type="ARBA" id="ARBA00022692"/>
    </source>
</evidence>
<dbReference type="KEGG" id="pspi:PS2015_346"/>
<proteinExistence type="predicted"/>
<keyword evidence="3 6" id="KW-0812">Transmembrane</keyword>
<dbReference type="Pfam" id="PF04066">
    <property type="entry name" value="MrpF_PhaF"/>
    <property type="match status" value="1"/>
</dbReference>
<dbReference type="AlphaFoldDB" id="A0A0S2K9L8"/>
<dbReference type="Proteomes" id="UP000065641">
    <property type="component" value="Chromosome"/>
</dbReference>
<dbReference type="EMBL" id="CP013189">
    <property type="protein sequence ID" value="ALO45036.1"/>
    <property type="molecule type" value="Genomic_DNA"/>
</dbReference>
<sequence>MMSGLVIVLLLCAGSGLWRLGHASTTADRLAGIQMLASASIAVLIVLAHWSKIDAWRDVALILAILAAVITVALVRLLRRPVHQEQNNV</sequence>
<evidence type="ECO:0000256" key="1">
    <source>
        <dbReference type="ARBA" id="ARBA00004651"/>
    </source>
</evidence>
<protein>
    <recommendedName>
        <fullName evidence="9">Portal protein</fullName>
    </recommendedName>
</protein>
<keyword evidence="4 6" id="KW-1133">Transmembrane helix</keyword>
<evidence type="ECO:0000256" key="5">
    <source>
        <dbReference type="ARBA" id="ARBA00023136"/>
    </source>
</evidence>
<dbReference type="GO" id="GO:0005886">
    <property type="term" value="C:plasma membrane"/>
    <property type="evidence" value="ECO:0007669"/>
    <property type="project" value="UniProtKB-SubCell"/>
</dbReference>
<organism evidence="7 8">
    <name type="scientific">Pseudohongiella spirulinae</name>
    <dbReference type="NCBI Taxonomy" id="1249552"/>
    <lineage>
        <taxon>Bacteria</taxon>
        <taxon>Pseudomonadati</taxon>
        <taxon>Pseudomonadota</taxon>
        <taxon>Gammaproteobacteria</taxon>
        <taxon>Pseudomonadales</taxon>
        <taxon>Pseudohongiellaceae</taxon>
        <taxon>Pseudohongiella</taxon>
    </lineage>
</organism>
<keyword evidence="5 6" id="KW-0472">Membrane</keyword>
<evidence type="ECO:0000256" key="2">
    <source>
        <dbReference type="ARBA" id="ARBA00022475"/>
    </source>
</evidence>
<keyword evidence="8" id="KW-1185">Reference proteome</keyword>
<accession>A0A0S2K9L8</accession>
<reference evidence="7 8" key="1">
    <citation type="submission" date="2015-11" db="EMBL/GenBank/DDBJ databases">
        <authorList>
            <person name="Zhang Y."/>
            <person name="Guo Z."/>
        </authorList>
    </citation>
    <scope>NUCLEOTIDE SEQUENCE [LARGE SCALE GENOMIC DNA]</scope>
    <source>
        <strain evidence="7 8">KCTC 32221</strain>
    </source>
</reference>